<comment type="similarity">
    <text evidence="2 10">Belongs to the FliR/MopE/SpaR family.</text>
</comment>
<keyword evidence="4 10" id="KW-1003">Cell membrane</keyword>
<keyword evidence="11" id="KW-0969">Cilium</keyword>
<dbReference type="GO" id="GO:0009425">
    <property type="term" value="C:bacterial-type flagellum basal body"/>
    <property type="evidence" value="ECO:0007669"/>
    <property type="project" value="UniProtKB-SubCell"/>
</dbReference>
<keyword evidence="11" id="KW-0282">Flagellum</keyword>
<feature type="transmembrane region" description="Helical" evidence="10">
    <location>
        <begin position="50"/>
        <end position="70"/>
    </location>
</feature>
<dbReference type="NCBIfam" id="TIGR01400">
    <property type="entry name" value="fliR"/>
    <property type="match status" value="1"/>
</dbReference>
<organism evidence="11 12">
    <name type="scientific">Pelagibaculum spongiae</name>
    <dbReference type="NCBI Taxonomy" id="2080658"/>
    <lineage>
        <taxon>Bacteria</taxon>
        <taxon>Pseudomonadati</taxon>
        <taxon>Pseudomonadota</taxon>
        <taxon>Gammaproteobacteria</taxon>
        <taxon>Oceanospirillales</taxon>
        <taxon>Pelagibaculum</taxon>
    </lineage>
</organism>
<dbReference type="GO" id="GO:0006605">
    <property type="term" value="P:protein targeting"/>
    <property type="evidence" value="ECO:0007669"/>
    <property type="project" value="UniProtKB-UniRule"/>
</dbReference>
<protein>
    <recommendedName>
        <fullName evidence="3 9">Flagellar biosynthetic protein FliR</fullName>
    </recommendedName>
</protein>
<dbReference type="PANTHER" id="PTHR30065">
    <property type="entry name" value="FLAGELLAR BIOSYNTHETIC PROTEIN FLIR"/>
    <property type="match status" value="1"/>
</dbReference>
<dbReference type="EMBL" id="QDDL01000007">
    <property type="protein sequence ID" value="PVZ66712.1"/>
    <property type="molecule type" value="Genomic_DNA"/>
</dbReference>
<evidence type="ECO:0000256" key="1">
    <source>
        <dbReference type="ARBA" id="ARBA00002578"/>
    </source>
</evidence>
<evidence type="ECO:0000256" key="7">
    <source>
        <dbReference type="ARBA" id="ARBA00023136"/>
    </source>
</evidence>
<dbReference type="Proteomes" id="UP000244906">
    <property type="component" value="Unassembled WGS sequence"/>
</dbReference>
<evidence type="ECO:0000256" key="6">
    <source>
        <dbReference type="ARBA" id="ARBA00022989"/>
    </source>
</evidence>
<dbReference type="InterPro" id="IPR002010">
    <property type="entry name" value="T3SS_IM_R"/>
</dbReference>
<dbReference type="PRINTS" id="PR00953">
    <property type="entry name" value="TYPE3IMRPROT"/>
</dbReference>
<gene>
    <name evidence="11" type="primary">fliR</name>
    <name evidence="11" type="ORF">DC094_15700</name>
</gene>
<dbReference type="OrthoDB" id="9797790at2"/>
<proteinExistence type="inferred from homology"/>
<keyword evidence="7 10" id="KW-0472">Membrane</keyword>
<evidence type="ECO:0000256" key="4">
    <source>
        <dbReference type="ARBA" id="ARBA00022475"/>
    </source>
</evidence>
<evidence type="ECO:0000256" key="3">
    <source>
        <dbReference type="ARBA" id="ARBA00021717"/>
    </source>
</evidence>
<feature type="transmembrane region" description="Helical" evidence="10">
    <location>
        <begin position="134"/>
        <end position="154"/>
    </location>
</feature>
<dbReference type="RefSeq" id="WP_116688076.1">
    <property type="nucleotide sequence ID" value="NZ_CAWNYD010000007.1"/>
</dbReference>
<evidence type="ECO:0000313" key="12">
    <source>
        <dbReference type="Proteomes" id="UP000244906"/>
    </source>
</evidence>
<evidence type="ECO:0000313" key="11">
    <source>
        <dbReference type="EMBL" id="PVZ66712.1"/>
    </source>
</evidence>
<comment type="function">
    <text evidence="1 10">Role in flagellar biosynthesis.</text>
</comment>
<dbReference type="PANTHER" id="PTHR30065:SF8">
    <property type="entry name" value="FLAGELLAR BIOSYNTHETIC PROTEIN FLIR"/>
    <property type="match status" value="1"/>
</dbReference>
<dbReference type="Pfam" id="PF01311">
    <property type="entry name" value="Bac_export_1"/>
    <property type="match status" value="1"/>
</dbReference>
<evidence type="ECO:0000256" key="8">
    <source>
        <dbReference type="ARBA" id="ARBA00023143"/>
    </source>
</evidence>
<dbReference type="AlphaFoldDB" id="A0A2V1GR57"/>
<keyword evidence="6 10" id="KW-1133">Transmembrane helix</keyword>
<dbReference type="InterPro" id="IPR006303">
    <property type="entry name" value="FliR"/>
</dbReference>
<feature type="transmembrane region" description="Helical" evidence="10">
    <location>
        <begin position="175"/>
        <end position="208"/>
    </location>
</feature>
<comment type="caution">
    <text evidence="11">The sequence shown here is derived from an EMBL/GenBank/DDBJ whole genome shotgun (WGS) entry which is preliminary data.</text>
</comment>
<evidence type="ECO:0000256" key="9">
    <source>
        <dbReference type="NCBIfam" id="TIGR01400"/>
    </source>
</evidence>
<name>A0A2V1GR57_9GAMM</name>
<dbReference type="GO" id="GO:0005886">
    <property type="term" value="C:plasma membrane"/>
    <property type="evidence" value="ECO:0007669"/>
    <property type="project" value="UniProtKB-SubCell"/>
</dbReference>
<reference evidence="11 12" key="1">
    <citation type="submission" date="2018-04" db="EMBL/GenBank/DDBJ databases">
        <title>Thalassorhabdus spongiae gen. nov., sp. nov., isolated from a marine sponge in South-West Iceland.</title>
        <authorList>
            <person name="Knobloch S."/>
            <person name="Daussin A."/>
            <person name="Johannsson R."/>
            <person name="Marteinsson V.T."/>
        </authorList>
    </citation>
    <scope>NUCLEOTIDE SEQUENCE [LARGE SCALE GENOMIC DNA]</scope>
    <source>
        <strain evidence="11 12">Hp12</strain>
    </source>
</reference>
<feature type="transmembrane region" description="Helical" evidence="10">
    <location>
        <begin position="220"/>
        <end position="240"/>
    </location>
</feature>
<dbReference type="GO" id="GO:0044780">
    <property type="term" value="P:bacterial-type flagellum assembly"/>
    <property type="evidence" value="ECO:0007669"/>
    <property type="project" value="UniProtKB-UniRule"/>
</dbReference>
<evidence type="ECO:0000256" key="10">
    <source>
        <dbReference type="RuleBase" id="RU362071"/>
    </source>
</evidence>
<keyword evidence="12" id="KW-1185">Reference proteome</keyword>
<keyword evidence="8 10" id="KW-0975">Bacterial flagellum</keyword>
<evidence type="ECO:0000256" key="2">
    <source>
        <dbReference type="ARBA" id="ARBA00009772"/>
    </source>
</evidence>
<comment type="subcellular location">
    <subcellularLocation>
        <location evidence="10">Cell membrane</location>
        <topology evidence="10">Multi-pass membrane protein</topology>
    </subcellularLocation>
    <subcellularLocation>
        <location evidence="10">Bacterial flagellum basal body</location>
    </subcellularLocation>
</comment>
<sequence length="263" mass="28457">MQPEALFFSSSLDQLISWVESWLLPLFRISSMWMAMPLFGSVLMTAKIRLAASLALGMVMIPSLPVIAAIDPLSPQMILLVAREIGIGAVIGFMLQLVFQAAVFGGQLISNQTGLGFAAMVAPQNGVTVPMVAQLYQLLCGLMFLTMNGHLVLIRALQRSFEVMPVAAGNFDPNILFKLVSFVSWVFAGGVMVALPAVAALLFINFSFGVMSRAAPQFNIISIGFPITMLCGYVIVWYTLSSFLGQLGILLERTFIALEGLIV</sequence>
<feature type="transmembrane region" description="Helical" evidence="10">
    <location>
        <begin position="22"/>
        <end position="43"/>
    </location>
</feature>
<evidence type="ECO:0000256" key="5">
    <source>
        <dbReference type="ARBA" id="ARBA00022692"/>
    </source>
</evidence>
<accession>A0A2V1GR57</accession>
<keyword evidence="5 10" id="KW-0812">Transmembrane</keyword>
<keyword evidence="11" id="KW-0966">Cell projection</keyword>